<sequence length="405" mass="43638">MRKIMMLTRNFPPMMTEGSVRSYRFAMALQESGWEPLVIGPELPAGTGVIPRFDFTVRYAGNGVEGDGEGLEGVDLFRALRREPVSGLDRLSRKLQAEQGGRSWEKQARQIATECMEEHGDIAALYAQAPPYDTVRLALELSRRYGLPLLPDQLWPCGGGSCRKDEELLIKAHHGLVVPTRYAKETLLKKYHGKVGHGDISVVPGLSGCSGVATGKRDHTGLRLLFLVAGGQPRGFTKVFSLLLGALGSVLKDGERMMFAGPRSHEAAGVAVKAGNADAVDFPGGGTMEDELNACARADLCCMVLADPLPSAGYFPERLVDVLSCCMPVIAALPRGYDAKGPLDAGVLRVGNDDPGSFRDAVEQQLKIARGQRLVIPGRETEGADCCKQDASLLLRELMARLPPA</sequence>
<gene>
    <name evidence="1" type="ORF">FGF68_00965</name>
</gene>
<accession>A0A5C4S3T9</accession>
<dbReference type="AlphaFoldDB" id="A0A5C4S3T9"/>
<organism evidence="1 2">
    <name type="scientific">Prosthecochloris vibrioformis</name>
    <name type="common">Chlorobium vibrioforme</name>
    <dbReference type="NCBI Taxonomy" id="1098"/>
    <lineage>
        <taxon>Bacteria</taxon>
        <taxon>Pseudomonadati</taxon>
        <taxon>Chlorobiota</taxon>
        <taxon>Chlorobiia</taxon>
        <taxon>Chlorobiales</taxon>
        <taxon>Chlorobiaceae</taxon>
        <taxon>Prosthecochloris</taxon>
    </lineage>
</organism>
<comment type="caution">
    <text evidence="1">The sequence shown here is derived from an EMBL/GenBank/DDBJ whole genome shotgun (WGS) entry which is preliminary data.</text>
</comment>
<dbReference type="EMBL" id="VDCI01000001">
    <property type="protein sequence ID" value="TNJ37777.1"/>
    <property type="molecule type" value="Genomic_DNA"/>
</dbReference>
<protein>
    <submittedName>
        <fullName evidence="1">Glycosyltransferase family 4 protein</fullName>
    </submittedName>
</protein>
<evidence type="ECO:0000313" key="1">
    <source>
        <dbReference type="EMBL" id="TNJ37777.1"/>
    </source>
</evidence>
<dbReference type="RefSeq" id="WP_139626051.1">
    <property type="nucleotide sequence ID" value="NZ_VDCI01000001.1"/>
</dbReference>
<name>A0A5C4S3T9_PROVB</name>
<proteinExistence type="predicted"/>
<keyword evidence="2" id="KW-1185">Reference proteome</keyword>
<keyword evidence="1" id="KW-0808">Transferase</keyword>
<evidence type="ECO:0000313" key="2">
    <source>
        <dbReference type="Proteomes" id="UP000309544"/>
    </source>
</evidence>
<reference evidence="1 2" key="1">
    <citation type="submission" date="2019-05" db="EMBL/GenBank/DDBJ databases">
        <title>Draft Whole-Genome sequence of the green sulfur bacterium Prosthecochloris vibrioformis DSM 260.</title>
        <authorList>
            <person name="Meyer T.E."/>
            <person name="Kyndt J.A."/>
        </authorList>
    </citation>
    <scope>NUCLEOTIDE SEQUENCE [LARGE SCALE GENOMIC DNA]</scope>
    <source>
        <strain evidence="1 2">DSM 260</strain>
    </source>
</reference>
<dbReference type="GO" id="GO:0016740">
    <property type="term" value="F:transferase activity"/>
    <property type="evidence" value="ECO:0007669"/>
    <property type="project" value="UniProtKB-KW"/>
</dbReference>
<dbReference type="Proteomes" id="UP000309544">
    <property type="component" value="Unassembled WGS sequence"/>
</dbReference>